<evidence type="ECO:0000259" key="5">
    <source>
        <dbReference type="Pfam" id="PF04542"/>
    </source>
</evidence>
<proteinExistence type="inferred from homology"/>
<reference evidence="7 8" key="1">
    <citation type="submission" date="2018-03" db="EMBL/GenBank/DDBJ databases">
        <title>Cross-interface Injection: A General Nanoliter Liquid Handling Method Applied to Single Cells Genome Amplification Automated Nanoliter Liquid Handling Applied to Single Cell Multiple Displacement Amplification.</title>
        <authorList>
            <person name="Yun J."/>
            <person name="Xu P."/>
            <person name="Xu J."/>
            <person name="Dai X."/>
            <person name="Wang Y."/>
            <person name="Zheng X."/>
            <person name="Cao C."/>
            <person name="Yi Q."/>
            <person name="Zhu Y."/>
            <person name="Wang L."/>
            <person name="Dong Z."/>
            <person name="Huang Y."/>
            <person name="Huang L."/>
            <person name="Du W."/>
        </authorList>
    </citation>
    <scope>NUCLEOTIDE SEQUENCE [LARGE SCALE GENOMIC DNA]</scope>
    <source>
        <strain evidence="7 8">Z-D1-2</strain>
    </source>
</reference>
<evidence type="ECO:0000313" key="7">
    <source>
        <dbReference type="EMBL" id="PTB96931.1"/>
    </source>
</evidence>
<dbReference type="PANTHER" id="PTHR43133:SF46">
    <property type="entry name" value="RNA POLYMERASE SIGMA-70 FACTOR ECF SUBFAMILY"/>
    <property type="match status" value="1"/>
</dbReference>
<dbReference type="InterPro" id="IPR036388">
    <property type="entry name" value="WH-like_DNA-bd_sf"/>
</dbReference>
<sequence>MKQELIKGCRKNNRKSQESLYHLYAPKVIGVCRRYAIAREDADDIFQEAFINIYSSLKKTNDEIQSLDAWIRRVTVNTAINYYHKHKKYTDNLSIEYVYEESHNQDYENILSKLSMQELLKLISDLPIGCKLVFNLYTIEGYSHKEIAEKLNVSEGTSKSQLSRAKNLMKLRINHFNKVSYESIARRG</sequence>
<dbReference type="GO" id="GO:0016987">
    <property type="term" value="F:sigma factor activity"/>
    <property type="evidence" value="ECO:0007669"/>
    <property type="project" value="UniProtKB-KW"/>
</dbReference>
<dbReference type="InterPro" id="IPR013325">
    <property type="entry name" value="RNA_pol_sigma_r2"/>
</dbReference>
<evidence type="ECO:0000256" key="2">
    <source>
        <dbReference type="ARBA" id="ARBA00023015"/>
    </source>
</evidence>
<dbReference type="PANTHER" id="PTHR43133">
    <property type="entry name" value="RNA POLYMERASE ECF-TYPE SIGMA FACTO"/>
    <property type="match status" value="1"/>
</dbReference>
<dbReference type="SUPFAM" id="SSF88659">
    <property type="entry name" value="Sigma3 and sigma4 domains of RNA polymerase sigma factors"/>
    <property type="match status" value="1"/>
</dbReference>
<keyword evidence="3" id="KW-0731">Sigma factor</keyword>
<dbReference type="CDD" id="cd06171">
    <property type="entry name" value="Sigma70_r4"/>
    <property type="match status" value="1"/>
</dbReference>
<evidence type="ECO:0000313" key="8">
    <source>
        <dbReference type="Proteomes" id="UP000240608"/>
    </source>
</evidence>
<feature type="domain" description="RNA polymerase sigma-70 region 2" evidence="5">
    <location>
        <begin position="20"/>
        <end position="88"/>
    </location>
</feature>
<dbReference type="AlphaFoldDB" id="A0A2T4DSW4"/>
<dbReference type="InterPro" id="IPR014284">
    <property type="entry name" value="RNA_pol_sigma-70_dom"/>
</dbReference>
<protein>
    <submittedName>
        <fullName evidence="7">RNA polymerase subunit sigma</fullName>
    </submittedName>
</protein>
<dbReference type="GO" id="GO:0006352">
    <property type="term" value="P:DNA-templated transcription initiation"/>
    <property type="evidence" value="ECO:0007669"/>
    <property type="project" value="InterPro"/>
</dbReference>
<dbReference type="InterPro" id="IPR039425">
    <property type="entry name" value="RNA_pol_sigma-70-like"/>
</dbReference>
<dbReference type="EMBL" id="PYVU01000031">
    <property type="protein sequence ID" value="PTB96931.1"/>
    <property type="molecule type" value="Genomic_DNA"/>
</dbReference>
<dbReference type="Gene3D" id="1.10.10.10">
    <property type="entry name" value="Winged helix-like DNA-binding domain superfamily/Winged helix DNA-binding domain"/>
    <property type="match status" value="1"/>
</dbReference>
<dbReference type="InterPro" id="IPR007627">
    <property type="entry name" value="RNA_pol_sigma70_r2"/>
</dbReference>
<gene>
    <name evidence="7" type="ORF">C9994_05260</name>
</gene>
<dbReference type="Pfam" id="PF04542">
    <property type="entry name" value="Sigma70_r2"/>
    <property type="match status" value="1"/>
</dbReference>
<dbReference type="InterPro" id="IPR013249">
    <property type="entry name" value="RNA_pol_sigma70_r4_t2"/>
</dbReference>
<keyword evidence="4" id="KW-0804">Transcription</keyword>
<dbReference type="SUPFAM" id="SSF88946">
    <property type="entry name" value="Sigma2 domain of RNA polymerase sigma factors"/>
    <property type="match status" value="1"/>
</dbReference>
<dbReference type="GO" id="GO:0003677">
    <property type="term" value="F:DNA binding"/>
    <property type="evidence" value="ECO:0007669"/>
    <property type="project" value="InterPro"/>
</dbReference>
<dbReference type="Gene3D" id="1.10.1740.10">
    <property type="match status" value="1"/>
</dbReference>
<comment type="similarity">
    <text evidence="1">Belongs to the sigma-70 factor family. ECF subfamily.</text>
</comment>
<organism evidence="7 8">
    <name type="scientific">Marivirga lumbricoides</name>
    <dbReference type="NCBI Taxonomy" id="1046115"/>
    <lineage>
        <taxon>Bacteria</taxon>
        <taxon>Pseudomonadati</taxon>
        <taxon>Bacteroidota</taxon>
        <taxon>Cytophagia</taxon>
        <taxon>Cytophagales</taxon>
        <taxon>Marivirgaceae</taxon>
        <taxon>Marivirga</taxon>
    </lineage>
</organism>
<dbReference type="Proteomes" id="UP000240608">
    <property type="component" value="Unassembled WGS sequence"/>
</dbReference>
<keyword evidence="2" id="KW-0805">Transcription regulation</keyword>
<evidence type="ECO:0000256" key="1">
    <source>
        <dbReference type="ARBA" id="ARBA00010641"/>
    </source>
</evidence>
<comment type="caution">
    <text evidence="7">The sequence shown here is derived from an EMBL/GenBank/DDBJ whole genome shotgun (WGS) entry which is preliminary data.</text>
</comment>
<dbReference type="InterPro" id="IPR013324">
    <property type="entry name" value="RNA_pol_sigma_r3/r4-like"/>
</dbReference>
<name>A0A2T4DSW4_9BACT</name>
<evidence type="ECO:0000256" key="4">
    <source>
        <dbReference type="ARBA" id="ARBA00023163"/>
    </source>
</evidence>
<dbReference type="NCBIfam" id="TIGR02937">
    <property type="entry name" value="sigma70-ECF"/>
    <property type="match status" value="1"/>
</dbReference>
<feature type="domain" description="RNA polymerase sigma factor 70 region 4 type 2" evidence="6">
    <location>
        <begin position="117"/>
        <end position="167"/>
    </location>
</feature>
<evidence type="ECO:0000259" key="6">
    <source>
        <dbReference type="Pfam" id="PF08281"/>
    </source>
</evidence>
<accession>A0A2T4DSW4</accession>
<dbReference type="Pfam" id="PF08281">
    <property type="entry name" value="Sigma70_r4_2"/>
    <property type="match status" value="1"/>
</dbReference>
<evidence type="ECO:0000256" key="3">
    <source>
        <dbReference type="ARBA" id="ARBA00023082"/>
    </source>
</evidence>